<sequence>MRLWIVGRAFFAFAAIASLLGGVVPSVGQESNSLAADARIAGHKFALQVCAACHVVAKDQTTRPILKPPAPSFLRIMRRPSVTEAFLRGFLRTPHGKMPNPELADFQIDEVVAYMLSLEQKK</sequence>
<keyword evidence="1 4" id="KW-0349">Heme</keyword>
<proteinExistence type="predicted"/>
<feature type="domain" description="Cytochrome c" evidence="5">
    <location>
        <begin position="36"/>
        <end position="119"/>
    </location>
</feature>
<organism evidence="6 7">
    <name type="scientific">Methylocystis iwaonis</name>
    <dbReference type="NCBI Taxonomy" id="2885079"/>
    <lineage>
        <taxon>Bacteria</taxon>
        <taxon>Pseudomonadati</taxon>
        <taxon>Pseudomonadota</taxon>
        <taxon>Alphaproteobacteria</taxon>
        <taxon>Hyphomicrobiales</taxon>
        <taxon>Methylocystaceae</taxon>
        <taxon>Methylocystis</taxon>
    </lineage>
</organism>
<dbReference type="PROSITE" id="PS51007">
    <property type="entry name" value="CYTC"/>
    <property type="match status" value="1"/>
</dbReference>
<reference evidence="6 7" key="1">
    <citation type="journal article" date="2023" name="Int. J. Syst. Evol. Microbiol.">
        <title>Methylocystis iwaonis sp. nov., a type II methane-oxidizing bacterium from surface soil of a rice paddy field in Japan, and emended description of the genus Methylocystis (ex Whittenbury et al. 1970) Bowman et al. 1993.</title>
        <authorList>
            <person name="Kaise H."/>
            <person name="Sawadogo J.B."/>
            <person name="Alam M.S."/>
            <person name="Ueno C."/>
            <person name="Dianou D."/>
            <person name="Shinjo R."/>
            <person name="Asakawa S."/>
        </authorList>
    </citation>
    <scope>NUCLEOTIDE SEQUENCE [LARGE SCALE GENOMIC DNA]</scope>
    <source>
        <strain evidence="6 7">SS37A-Re</strain>
    </source>
</reference>
<evidence type="ECO:0000313" key="6">
    <source>
        <dbReference type="EMBL" id="BDV35749.1"/>
    </source>
</evidence>
<keyword evidence="7" id="KW-1185">Reference proteome</keyword>
<evidence type="ECO:0000259" key="5">
    <source>
        <dbReference type="PROSITE" id="PS51007"/>
    </source>
</evidence>
<dbReference type="Pfam" id="PF00034">
    <property type="entry name" value="Cytochrom_C"/>
    <property type="match status" value="1"/>
</dbReference>
<accession>A0ABM8ECK1</accession>
<name>A0ABM8ECK1_9HYPH</name>
<evidence type="ECO:0000256" key="2">
    <source>
        <dbReference type="ARBA" id="ARBA00022723"/>
    </source>
</evidence>
<evidence type="ECO:0000256" key="1">
    <source>
        <dbReference type="ARBA" id="ARBA00022617"/>
    </source>
</evidence>
<evidence type="ECO:0000313" key="7">
    <source>
        <dbReference type="Proteomes" id="UP001317629"/>
    </source>
</evidence>
<dbReference type="Proteomes" id="UP001317629">
    <property type="component" value="Chromosome"/>
</dbReference>
<keyword evidence="2 4" id="KW-0479">Metal-binding</keyword>
<dbReference type="InterPro" id="IPR009056">
    <property type="entry name" value="Cyt_c-like_dom"/>
</dbReference>
<dbReference type="EMBL" id="AP027142">
    <property type="protein sequence ID" value="BDV35749.1"/>
    <property type="molecule type" value="Genomic_DNA"/>
</dbReference>
<dbReference type="InterPro" id="IPR036909">
    <property type="entry name" value="Cyt_c-like_dom_sf"/>
</dbReference>
<evidence type="ECO:0000256" key="4">
    <source>
        <dbReference type="PROSITE-ProRule" id="PRU00433"/>
    </source>
</evidence>
<protein>
    <submittedName>
        <fullName evidence="6">Cytochrome c-552</fullName>
    </submittedName>
</protein>
<dbReference type="SUPFAM" id="SSF46626">
    <property type="entry name" value="Cytochrome c"/>
    <property type="match status" value="1"/>
</dbReference>
<gene>
    <name evidence="6" type="primary">cycB_2</name>
    <name evidence="6" type="ORF">SS37A_32780</name>
</gene>
<keyword evidence="3 4" id="KW-0408">Iron</keyword>
<dbReference type="Gene3D" id="1.10.760.10">
    <property type="entry name" value="Cytochrome c-like domain"/>
    <property type="match status" value="1"/>
</dbReference>
<evidence type="ECO:0000256" key="3">
    <source>
        <dbReference type="ARBA" id="ARBA00023004"/>
    </source>
</evidence>